<dbReference type="InterPro" id="IPR057666">
    <property type="entry name" value="DrpA_SLOG"/>
</dbReference>
<dbReference type="Proteomes" id="UP000218620">
    <property type="component" value="Unassembled WGS sequence"/>
</dbReference>
<comment type="similarity">
    <text evidence="1">Belongs to the DprA/Smf family.</text>
</comment>
<dbReference type="InterPro" id="IPR003488">
    <property type="entry name" value="DprA"/>
</dbReference>
<sequence>MRAPVREPPKPESDRQRASGALGLTAPLTHRRNQPARQEQADGQRHRTHPRQQGEPGDGRRCLRTRRRGTDPHRGSSGHSEHRPSHRGVPGLGAGYEDLWRARAQASPEDLGDQIVAEAEHLGLRILIHGGPGWPTELEQLGVRAPFAPWVRGKPGILGHDAPARLGIVGARAATPYGADTATTIAGDLAQQGVHIVSGSQYGIDAATHRATLLAGGVAIAVMPSGLDRLHPAGNASLLHHVAENGQLVSDLSPGTEPTPHRTQQHGRIIAGLANGVLVPEAGANASSLRVVSEARALNRTIGAVPGPVTSPTSTGCNWFIQGDGEQLTMGSGDARRFLLSGGARLDCQLDLTDQASGLHRPIEVCDNGPCR</sequence>
<dbReference type="Proteomes" id="UP000297736">
    <property type="component" value="Unassembled WGS sequence"/>
</dbReference>
<evidence type="ECO:0000256" key="1">
    <source>
        <dbReference type="ARBA" id="ARBA00006525"/>
    </source>
</evidence>
<evidence type="ECO:0000313" key="4">
    <source>
        <dbReference type="EMBL" id="PCC41359.1"/>
    </source>
</evidence>
<feature type="region of interest" description="Disordered" evidence="2">
    <location>
        <begin position="1"/>
        <end position="94"/>
    </location>
</feature>
<feature type="compositionally biased region" description="Basic and acidic residues" evidence="2">
    <location>
        <begin position="1"/>
        <end position="17"/>
    </location>
</feature>
<evidence type="ECO:0000259" key="3">
    <source>
        <dbReference type="Pfam" id="PF02481"/>
    </source>
</evidence>
<gene>
    <name evidence="4" type="ORF">CIK65_17995</name>
    <name evidence="5" type="ORF">EB834_18695</name>
</gene>
<evidence type="ECO:0000256" key="2">
    <source>
        <dbReference type="SAM" id="MobiDB-lite"/>
    </source>
</evidence>
<reference evidence="4 6" key="1">
    <citation type="journal article" date="2017" name="Elife">
        <title>Extensive horizontal gene transfer in cheese-associated bacteria.</title>
        <authorList>
            <person name="Bonham K.S."/>
            <person name="Wolfe B.E."/>
            <person name="Dutton R.J."/>
        </authorList>
    </citation>
    <scope>NUCLEOTIDE SEQUENCE [LARGE SCALE GENOMIC DNA]</scope>
    <source>
        <strain evidence="4 6">962_8</strain>
    </source>
</reference>
<evidence type="ECO:0000313" key="5">
    <source>
        <dbReference type="EMBL" id="TGD36721.1"/>
    </source>
</evidence>
<dbReference type="PANTHER" id="PTHR43022:SF1">
    <property type="entry name" value="PROTEIN SMF"/>
    <property type="match status" value="1"/>
</dbReference>
<proteinExistence type="inferred from homology"/>
<name>A0A2A3YQ30_BREAU</name>
<dbReference type="EMBL" id="NRGQ01000039">
    <property type="protein sequence ID" value="PCC41359.1"/>
    <property type="molecule type" value="Genomic_DNA"/>
</dbReference>
<comment type="caution">
    <text evidence="4">The sequence shown here is derived from an EMBL/GenBank/DDBJ whole genome shotgun (WGS) entry which is preliminary data.</text>
</comment>
<accession>A0A2A3YQ30</accession>
<dbReference type="GO" id="GO:0009294">
    <property type="term" value="P:DNA-mediated transformation"/>
    <property type="evidence" value="ECO:0007669"/>
    <property type="project" value="InterPro"/>
</dbReference>
<dbReference type="Gene3D" id="3.40.50.450">
    <property type="match status" value="1"/>
</dbReference>
<reference evidence="5 7" key="2">
    <citation type="submission" date="2018-10" db="EMBL/GenBank/DDBJ databases">
        <title>Brevibacterium genomes from Austrain hard cheese rinds.</title>
        <authorList>
            <person name="Anast J.M."/>
            <person name="Dzieciol M."/>
            <person name="Schultz D.L."/>
            <person name="Mann E."/>
            <person name="Wagner M."/>
            <person name="Schmitz-Esser S."/>
        </authorList>
    </citation>
    <scope>NUCLEOTIDE SEQUENCE [LARGE SCALE GENOMIC DNA]</scope>
    <source>
        <strain evidence="5 7">L261</strain>
    </source>
</reference>
<organism evidence="4 6">
    <name type="scientific">Brevibacterium aurantiacum</name>
    <dbReference type="NCBI Taxonomy" id="273384"/>
    <lineage>
        <taxon>Bacteria</taxon>
        <taxon>Bacillati</taxon>
        <taxon>Actinomycetota</taxon>
        <taxon>Actinomycetes</taxon>
        <taxon>Micrococcales</taxon>
        <taxon>Brevibacteriaceae</taxon>
        <taxon>Brevibacterium</taxon>
    </lineage>
</organism>
<evidence type="ECO:0000313" key="7">
    <source>
        <dbReference type="Proteomes" id="UP000297736"/>
    </source>
</evidence>
<dbReference type="PANTHER" id="PTHR43022">
    <property type="entry name" value="PROTEIN SMF"/>
    <property type="match status" value="1"/>
</dbReference>
<dbReference type="AlphaFoldDB" id="A0A2A3YQ30"/>
<dbReference type="Pfam" id="PF02481">
    <property type="entry name" value="DNA_processg_A"/>
    <property type="match status" value="1"/>
</dbReference>
<feature type="compositionally biased region" description="Basic and acidic residues" evidence="2">
    <location>
        <begin position="68"/>
        <end position="83"/>
    </location>
</feature>
<evidence type="ECO:0000313" key="6">
    <source>
        <dbReference type="Proteomes" id="UP000218620"/>
    </source>
</evidence>
<dbReference type="SUPFAM" id="SSF102405">
    <property type="entry name" value="MCP/YpsA-like"/>
    <property type="match status" value="1"/>
</dbReference>
<dbReference type="EMBL" id="RHFF01000025">
    <property type="protein sequence ID" value="TGD36721.1"/>
    <property type="molecule type" value="Genomic_DNA"/>
</dbReference>
<protein>
    <recommendedName>
        <fullName evidence="3">Smf/DprA SLOG domain-containing protein</fullName>
    </recommendedName>
</protein>
<feature type="domain" description="Smf/DprA SLOG" evidence="3">
    <location>
        <begin position="126"/>
        <end position="324"/>
    </location>
</feature>